<proteinExistence type="predicted"/>
<dbReference type="EMBL" id="MDHH01000001">
    <property type="protein sequence ID" value="OUE04394.1"/>
    <property type="molecule type" value="Genomic_DNA"/>
</dbReference>
<sequence>MSSARPYSGRWRDSAKAASSSAPMAVAAEMFTIIFAAGRP</sequence>
<gene>
    <name evidence="2" type="ORF">CMMCAS07_05565</name>
</gene>
<dbReference type="AlphaFoldDB" id="A0A251XLN6"/>
<organism evidence="2 3">
    <name type="scientific">Clavibacter michiganensis subsp. michiganensis</name>
    <dbReference type="NCBI Taxonomy" id="33013"/>
    <lineage>
        <taxon>Bacteria</taxon>
        <taxon>Bacillati</taxon>
        <taxon>Actinomycetota</taxon>
        <taxon>Actinomycetes</taxon>
        <taxon>Micrococcales</taxon>
        <taxon>Microbacteriaceae</taxon>
        <taxon>Clavibacter</taxon>
    </lineage>
</organism>
<dbReference type="Proteomes" id="UP000195062">
    <property type="component" value="Unassembled WGS sequence"/>
</dbReference>
<evidence type="ECO:0000313" key="2">
    <source>
        <dbReference type="EMBL" id="OUE04394.1"/>
    </source>
</evidence>
<feature type="region of interest" description="Disordered" evidence="1">
    <location>
        <begin position="1"/>
        <end position="22"/>
    </location>
</feature>
<evidence type="ECO:0000313" key="3">
    <source>
        <dbReference type="Proteomes" id="UP000195062"/>
    </source>
</evidence>
<keyword evidence="3" id="KW-1185">Reference proteome</keyword>
<accession>A0A251XLN6</accession>
<comment type="caution">
    <text evidence="2">The sequence shown here is derived from an EMBL/GenBank/DDBJ whole genome shotgun (WGS) entry which is preliminary data.</text>
</comment>
<name>A0A251XLN6_CLAMM</name>
<protein>
    <submittedName>
        <fullName evidence="2">Uncharacterized protein</fullName>
    </submittedName>
</protein>
<reference evidence="2 3" key="1">
    <citation type="submission" date="2016-08" db="EMBL/GenBank/DDBJ databases">
        <title>Genome sequence of Clavibacter michiganensis subsp. michiganensis strain CASJ007.</title>
        <authorList>
            <person name="Thapa S.P."/>
            <person name="Coaker G."/>
        </authorList>
    </citation>
    <scope>NUCLEOTIDE SEQUENCE [LARGE SCALE GENOMIC DNA]</scope>
    <source>
        <strain evidence="2">CASJ007</strain>
    </source>
</reference>
<evidence type="ECO:0000256" key="1">
    <source>
        <dbReference type="SAM" id="MobiDB-lite"/>
    </source>
</evidence>